<dbReference type="PANTHER" id="PTHR31047">
    <property type="entry name" value="MEIOTICALLY UP-REGULATED GENE 157 PROTEIN"/>
    <property type="match status" value="1"/>
</dbReference>
<dbReference type="AlphaFoldDB" id="A0A376H9P8"/>
<dbReference type="GO" id="GO:0005975">
    <property type="term" value="P:carbohydrate metabolic process"/>
    <property type="evidence" value="ECO:0007669"/>
    <property type="project" value="InterPro"/>
</dbReference>
<sequence>MNSLEHQLPEASRCRKTSGFVYFCRLFFVKGEKKMGYSEIPNVIKSFMEKITFLCGEDHANWAENFNAAFANTVLTTVKKQEDGSTFVLTGDIPAMWLRDSTAQVRPYLCLAKDDQELSDMIAGLVKKQFMFITIDPYANAFNETENFAGHQDDLTELNGWIWERKYEIDSLCYPIQLAYLLYKNTGRTDHFDKNFIEGVKKVLTVFRTEQDHEQSPYRFERQTERQEDTLKFAGKGTPVAKTGMTWSGFRPSDDACVYGYLIPSNMFAVVVLGYLEQIFSDILDEPTLVAEAADLKQEIQAGIEKYAYTTNQAGETIYAYEVDGLGNASVMDDSNVPNLISAPYLGYGTVDDPTYLATRKTLLSDENPYYYQGEFASGIGSSHTPHNFVWPIAMAMTGLTTPNKEEKAQILDQLVSIDAGTHLMHEGINVNDPTDYTREWFSWANMMFCELVMDYFDIRVEK</sequence>
<organism evidence="1 2">
    <name type="scientific">Enterococcus gallinarum</name>
    <dbReference type="NCBI Taxonomy" id="1353"/>
    <lineage>
        <taxon>Bacteria</taxon>
        <taxon>Bacillati</taxon>
        <taxon>Bacillota</taxon>
        <taxon>Bacilli</taxon>
        <taxon>Lactobacillales</taxon>
        <taxon>Enterococcaceae</taxon>
        <taxon>Enterococcus</taxon>
    </lineage>
</organism>
<dbReference type="EMBL" id="UFYW01000001">
    <property type="protein sequence ID" value="STD84879.1"/>
    <property type="molecule type" value="Genomic_DNA"/>
</dbReference>
<dbReference type="InterPro" id="IPR008928">
    <property type="entry name" value="6-hairpin_glycosidase_sf"/>
</dbReference>
<dbReference type="SUPFAM" id="SSF48208">
    <property type="entry name" value="Six-hairpin glycosidases"/>
    <property type="match status" value="1"/>
</dbReference>
<protein>
    <submittedName>
        <fullName evidence="1">DUF1237 family protein</fullName>
    </submittedName>
</protein>
<proteinExistence type="predicted"/>
<dbReference type="SMART" id="SM01149">
    <property type="entry name" value="DUF1237"/>
    <property type="match status" value="1"/>
</dbReference>
<dbReference type="PANTHER" id="PTHR31047:SF0">
    <property type="entry name" value="MEIOTICALLY UP-REGULATED GENE 157 PROTEIN"/>
    <property type="match status" value="1"/>
</dbReference>
<dbReference type="Pfam" id="PF06824">
    <property type="entry name" value="Glyco_hydro_125"/>
    <property type="match status" value="1"/>
</dbReference>
<dbReference type="Gene3D" id="1.50.10.10">
    <property type="match status" value="1"/>
</dbReference>
<name>A0A376H9P8_ENTGA</name>
<keyword evidence="2" id="KW-1185">Reference proteome</keyword>
<dbReference type="InterPro" id="IPR012341">
    <property type="entry name" value="6hp_glycosidase-like_sf"/>
</dbReference>
<evidence type="ECO:0000313" key="2">
    <source>
        <dbReference type="Proteomes" id="UP000254807"/>
    </source>
</evidence>
<accession>A0A376H9P8</accession>
<reference evidence="1 2" key="1">
    <citation type="submission" date="2018-06" db="EMBL/GenBank/DDBJ databases">
        <authorList>
            <consortium name="Pathogen Informatics"/>
            <person name="Doyle S."/>
        </authorList>
    </citation>
    <scope>NUCLEOTIDE SEQUENCE [LARGE SCALE GENOMIC DNA]</scope>
    <source>
        <strain evidence="1 2">NCTC12360</strain>
    </source>
</reference>
<dbReference type="InterPro" id="IPR008313">
    <property type="entry name" value="GH125"/>
</dbReference>
<evidence type="ECO:0000313" key="1">
    <source>
        <dbReference type="EMBL" id="STD84879.1"/>
    </source>
</evidence>
<dbReference type="PIRSF" id="PIRSF028846">
    <property type="entry name" value="UCP028846"/>
    <property type="match status" value="1"/>
</dbReference>
<gene>
    <name evidence="1" type="ORF">NCTC12360_03426</name>
</gene>
<dbReference type="Proteomes" id="UP000254807">
    <property type="component" value="Unassembled WGS sequence"/>
</dbReference>